<dbReference type="RefSeq" id="WP_010843340.1">
    <property type="nucleotide sequence ID" value="NZ_AQPW01000017.1"/>
</dbReference>
<keyword evidence="4" id="KW-0808">Transferase</keyword>
<keyword evidence="2" id="KW-0812">Transmembrane</keyword>
<gene>
    <name evidence="4" type="ORF">GTC6_14664</name>
</gene>
<dbReference type="GO" id="GO:0016020">
    <property type="term" value="C:membrane"/>
    <property type="evidence" value="ECO:0007669"/>
    <property type="project" value="TreeGrafter"/>
</dbReference>
<name>R7Y8F3_9ACTN</name>
<feature type="domain" description="Acyltransferase 3" evidence="3">
    <location>
        <begin position="27"/>
        <end position="383"/>
    </location>
</feature>
<comment type="caution">
    <text evidence="4">The sequence shown here is derived from an EMBL/GenBank/DDBJ whole genome shotgun (WGS) entry which is preliminary data.</text>
</comment>
<evidence type="ECO:0000256" key="2">
    <source>
        <dbReference type="SAM" id="Phobius"/>
    </source>
</evidence>
<feature type="transmembrane region" description="Helical" evidence="2">
    <location>
        <begin position="341"/>
        <end position="361"/>
    </location>
</feature>
<organism evidence="4 5">
    <name type="scientific">Gordonia terrae C-6</name>
    <dbReference type="NCBI Taxonomy" id="1316928"/>
    <lineage>
        <taxon>Bacteria</taxon>
        <taxon>Bacillati</taxon>
        <taxon>Actinomycetota</taxon>
        <taxon>Actinomycetes</taxon>
        <taxon>Mycobacteriales</taxon>
        <taxon>Gordoniaceae</taxon>
        <taxon>Gordonia</taxon>
    </lineage>
</organism>
<accession>R7Y8F3</accession>
<dbReference type="Pfam" id="PF01757">
    <property type="entry name" value="Acyl_transf_3"/>
    <property type="match status" value="1"/>
</dbReference>
<evidence type="ECO:0000313" key="5">
    <source>
        <dbReference type="Proteomes" id="UP000013569"/>
    </source>
</evidence>
<feature type="transmembrane region" description="Helical" evidence="2">
    <location>
        <begin position="103"/>
        <end position="121"/>
    </location>
</feature>
<sequence>MTSTDPDSVAPAAVETVAGSARRFYPQLEGMRAIAAIGVLVTHVAFQTRAVEIPVLGPVLGRLDLAVALFFALSGFLLWRPWVDAAHRGTRHPSVPRYFRHRIVRIWPAYLVVVTLVILLLPEAQGADAQVWLANLTLTQVFVPLTLTAGLTQMWSLSVEIAFYALLPLIGFALLRLRGSRLRARIPVLLLLAAVSLGWAWVGTSLPVAAGVETKNWVFGHLPWFVAGLVLAEVAGVLDSGSGAGASASGQTRPGRWLGGAIRLSANRPLMLGVLVVAYALACTRLAGPTGLGAVTEIEFATKMVLGGLCGYALLAPLVCNDGPFRILTSRVMLALGRWSYGIFIWHVAILAVVFPLFGIVPFSGDTLLVLVITLGLSIGVAAASYAFIEEPTRNWLRNRENRRRNRARHVSSDASTVPASSAPASIGTAPDDRPSTADQNTSHAVIDTATSAGS</sequence>
<proteinExistence type="predicted"/>
<dbReference type="GO" id="GO:0009103">
    <property type="term" value="P:lipopolysaccharide biosynthetic process"/>
    <property type="evidence" value="ECO:0007669"/>
    <property type="project" value="TreeGrafter"/>
</dbReference>
<feature type="transmembrane region" description="Helical" evidence="2">
    <location>
        <begin position="63"/>
        <end position="83"/>
    </location>
</feature>
<reference evidence="4 5" key="1">
    <citation type="journal article" date="2013" name="Genome Announc.">
        <title>Draft Genome Sequence of a Benzothiophene-Desulfurizing Bacterium, Gordona terrae Strain C-6.</title>
        <authorList>
            <person name="Wang W."/>
            <person name="Ma T."/>
            <person name="Ren Y."/>
            <person name="Li G."/>
        </authorList>
    </citation>
    <scope>NUCLEOTIDE SEQUENCE [LARGE SCALE GENOMIC DNA]</scope>
    <source>
        <strain evidence="4 5">C-6</strain>
    </source>
</reference>
<feature type="compositionally biased region" description="Polar residues" evidence="1">
    <location>
        <begin position="437"/>
        <end position="455"/>
    </location>
</feature>
<protein>
    <submittedName>
        <fullName evidence="4">Putative acyltransferase</fullName>
    </submittedName>
</protein>
<dbReference type="PANTHER" id="PTHR23028:SF53">
    <property type="entry name" value="ACYL_TRANSF_3 DOMAIN-CONTAINING PROTEIN"/>
    <property type="match status" value="1"/>
</dbReference>
<evidence type="ECO:0000259" key="3">
    <source>
        <dbReference type="Pfam" id="PF01757"/>
    </source>
</evidence>
<keyword evidence="2" id="KW-1133">Transmembrane helix</keyword>
<dbReference type="Proteomes" id="UP000013569">
    <property type="component" value="Unassembled WGS sequence"/>
</dbReference>
<keyword evidence="4" id="KW-0012">Acyltransferase</keyword>
<feature type="region of interest" description="Disordered" evidence="1">
    <location>
        <begin position="405"/>
        <end position="455"/>
    </location>
</feature>
<keyword evidence="2" id="KW-0472">Membrane</keyword>
<dbReference type="InterPro" id="IPR050879">
    <property type="entry name" value="Acyltransferase_3"/>
</dbReference>
<dbReference type="InterPro" id="IPR002656">
    <property type="entry name" value="Acyl_transf_3_dom"/>
</dbReference>
<feature type="transmembrane region" description="Helical" evidence="2">
    <location>
        <begin position="367"/>
        <end position="389"/>
    </location>
</feature>
<feature type="compositionally biased region" description="Low complexity" evidence="1">
    <location>
        <begin position="413"/>
        <end position="426"/>
    </location>
</feature>
<feature type="transmembrane region" description="Helical" evidence="2">
    <location>
        <begin position="161"/>
        <end position="177"/>
    </location>
</feature>
<feature type="transmembrane region" description="Helical" evidence="2">
    <location>
        <begin position="269"/>
        <end position="288"/>
    </location>
</feature>
<feature type="transmembrane region" description="Helical" evidence="2">
    <location>
        <begin position="189"/>
        <end position="212"/>
    </location>
</feature>
<dbReference type="AlphaFoldDB" id="R7Y8F3"/>
<dbReference type="EMBL" id="AQPW01000017">
    <property type="protein sequence ID" value="EON32054.1"/>
    <property type="molecule type" value="Genomic_DNA"/>
</dbReference>
<evidence type="ECO:0000313" key="4">
    <source>
        <dbReference type="EMBL" id="EON32054.1"/>
    </source>
</evidence>
<evidence type="ECO:0000256" key="1">
    <source>
        <dbReference type="SAM" id="MobiDB-lite"/>
    </source>
</evidence>
<feature type="transmembrane region" description="Helical" evidence="2">
    <location>
        <begin position="300"/>
        <end position="320"/>
    </location>
</feature>
<feature type="transmembrane region" description="Helical" evidence="2">
    <location>
        <begin position="224"/>
        <end position="248"/>
    </location>
</feature>
<dbReference type="GO" id="GO:0016747">
    <property type="term" value="F:acyltransferase activity, transferring groups other than amino-acyl groups"/>
    <property type="evidence" value="ECO:0007669"/>
    <property type="project" value="InterPro"/>
</dbReference>
<dbReference type="PANTHER" id="PTHR23028">
    <property type="entry name" value="ACETYLTRANSFERASE"/>
    <property type="match status" value="1"/>
</dbReference>